<feature type="domain" description="Integrase catalytic" evidence="2">
    <location>
        <begin position="114"/>
        <end position="277"/>
    </location>
</feature>
<dbReference type="SUPFAM" id="SSF53098">
    <property type="entry name" value="Ribonuclease H-like"/>
    <property type="match status" value="1"/>
</dbReference>
<protein>
    <submittedName>
        <fullName evidence="3">Transposase</fullName>
    </submittedName>
</protein>
<dbReference type="PROSITE" id="PS50994">
    <property type="entry name" value="INTEGRASE"/>
    <property type="match status" value="1"/>
</dbReference>
<sequence>MNWPVSEICAALRVTRQGYYAWKSRPPSAHAMRDEELAELISQVRAEVRNIYGAPKTFMRLRALGVRTSRKRVARIMRERGWRGVTRACAKRPSGEKRASKRESALDLMGRRFEADGPNMAWFADITYVKTRQGWLYLALVMDIWSRRIVGWSMGPSITAELADEALKMALARRNPPEGCVHHSDHGSQYVSLLLSKTMRENGIRPSTGSISSPWDNAAMESLMGIVKSECVHARVYATREEAALDIFEYIEVVYNRARINSALGYMSPAEFEEANWPDDEGRPKAA</sequence>
<dbReference type="Proteomes" id="UP000253975">
    <property type="component" value="Unassembled WGS sequence"/>
</dbReference>
<dbReference type="InterPro" id="IPR025948">
    <property type="entry name" value="HTH-like_dom"/>
</dbReference>
<accession>A0A369L5U7</accession>
<dbReference type="InterPro" id="IPR036397">
    <property type="entry name" value="RNaseH_sf"/>
</dbReference>
<name>A0A369L5U7_9ACTN</name>
<dbReference type="GO" id="GO:0015074">
    <property type="term" value="P:DNA integration"/>
    <property type="evidence" value="ECO:0007669"/>
    <property type="project" value="InterPro"/>
</dbReference>
<dbReference type="PANTHER" id="PTHR46889">
    <property type="entry name" value="TRANSPOSASE INSF FOR INSERTION SEQUENCE IS3B-RELATED"/>
    <property type="match status" value="1"/>
</dbReference>
<dbReference type="NCBIfam" id="NF033516">
    <property type="entry name" value="transpos_IS3"/>
    <property type="match status" value="1"/>
</dbReference>
<organism evidence="3 4">
    <name type="scientific">Slackia isoflavoniconvertens</name>
    <dbReference type="NCBI Taxonomy" id="572010"/>
    <lineage>
        <taxon>Bacteria</taxon>
        <taxon>Bacillati</taxon>
        <taxon>Actinomycetota</taxon>
        <taxon>Coriobacteriia</taxon>
        <taxon>Eggerthellales</taxon>
        <taxon>Eggerthellaceae</taxon>
        <taxon>Slackia</taxon>
    </lineage>
</organism>
<dbReference type="Pfam" id="PF13333">
    <property type="entry name" value="rve_2"/>
    <property type="match status" value="1"/>
</dbReference>
<gene>
    <name evidence="3" type="ORF">C1881_10565</name>
</gene>
<dbReference type="AlphaFoldDB" id="A0A369L5U7"/>
<dbReference type="InterPro" id="IPR048020">
    <property type="entry name" value="Transpos_IS3"/>
</dbReference>
<evidence type="ECO:0000256" key="1">
    <source>
        <dbReference type="ARBA" id="ARBA00002286"/>
    </source>
</evidence>
<evidence type="ECO:0000259" key="2">
    <source>
        <dbReference type="PROSITE" id="PS50994"/>
    </source>
</evidence>
<dbReference type="InterPro" id="IPR001584">
    <property type="entry name" value="Integrase_cat-core"/>
</dbReference>
<dbReference type="PANTHER" id="PTHR46889:SF4">
    <property type="entry name" value="TRANSPOSASE INSO FOR INSERTION SEQUENCE ELEMENT IS911B-RELATED"/>
    <property type="match status" value="1"/>
</dbReference>
<evidence type="ECO:0000313" key="4">
    <source>
        <dbReference type="Proteomes" id="UP000253975"/>
    </source>
</evidence>
<dbReference type="GO" id="GO:0003676">
    <property type="term" value="F:nucleic acid binding"/>
    <property type="evidence" value="ECO:0007669"/>
    <property type="project" value="InterPro"/>
</dbReference>
<dbReference type="InterPro" id="IPR012337">
    <property type="entry name" value="RNaseH-like_sf"/>
</dbReference>
<comment type="function">
    <text evidence="1">Involved in the transposition of the insertion sequence.</text>
</comment>
<dbReference type="InterPro" id="IPR050900">
    <property type="entry name" value="Transposase_IS3/IS150/IS904"/>
</dbReference>
<comment type="caution">
    <text evidence="3">The sequence shown here is derived from an EMBL/GenBank/DDBJ whole genome shotgun (WGS) entry which is preliminary data.</text>
</comment>
<dbReference type="Pfam" id="PF13276">
    <property type="entry name" value="HTH_21"/>
    <property type="match status" value="1"/>
</dbReference>
<dbReference type="Pfam" id="PF00665">
    <property type="entry name" value="rve"/>
    <property type="match status" value="1"/>
</dbReference>
<dbReference type="EMBL" id="PPTO01000042">
    <property type="protein sequence ID" value="RDB54269.1"/>
    <property type="molecule type" value="Genomic_DNA"/>
</dbReference>
<dbReference type="Gene3D" id="3.30.420.10">
    <property type="entry name" value="Ribonuclease H-like superfamily/Ribonuclease H"/>
    <property type="match status" value="1"/>
</dbReference>
<reference evidence="3 4" key="1">
    <citation type="journal article" date="2018" name="Elife">
        <title>Discovery and characterization of a prevalent human gut bacterial enzyme sufficient for the inactivation of a family of plant toxins.</title>
        <authorList>
            <person name="Koppel N."/>
            <person name="Bisanz J.E."/>
            <person name="Pandelia M.E."/>
            <person name="Turnbaugh P.J."/>
            <person name="Balskus E.P."/>
        </authorList>
    </citation>
    <scope>NUCLEOTIDE SEQUENCE [LARGE SCALE GENOMIC DNA]</scope>
    <source>
        <strain evidence="3 4">OB21 GAM31</strain>
    </source>
</reference>
<proteinExistence type="predicted"/>
<evidence type="ECO:0000313" key="3">
    <source>
        <dbReference type="EMBL" id="RDB54269.1"/>
    </source>
</evidence>